<evidence type="ECO:0000313" key="1">
    <source>
        <dbReference type="EMBL" id="KAJ7418845.1"/>
    </source>
</evidence>
<sequence length="257" mass="29566">MKDNFLTQLVSEPIRDGDPADLFANREGLVRGVVGRGHLGHSYPEMREFLILGEVRKRTNKTFSFNFWRADLALFRTLVRESPAKQSLKTNINTKLGESVDVPGGQEVSAEGSGQTGSMDLDERYEVHKATCHVLCFGHHNPMQHYKPGEEWQERCLAEKDLWVLIDSRLNMDHRCVQVAKKASGILACISNSVASKKVIVPWYSGLTRPHLKYYGQFWATHIKAIMTWYQMVLRRQQDWFSMDDHYDILCCLSEFI</sequence>
<dbReference type="PANTHER" id="PTHR33332">
    <property type="entry name" value="REVERSE TRANSCRIPTASE DOMAIN-CONTAINING PROTEIN"/>
    <property type="match status" value="1"/>
</dbReference>
<gene>
    <name evidence="1" type="ORF">WISP_57329</name>
</gene>
<dbReference type="EMBL" id="WHWB01033573">
    <property type="protein sequence ID" value="KAJ7418845.1"/>
    <property type="molecule type" value="Genomic_DNA"/>
</dbReference>
<organism evidence="1 2">
    <name type="scientific">Willisornis vidua</name>
    <name type="common">Xingu scale-backed antbird</name>
    <dbReference type="NCBI Taxonomy" id="1566151"/>
    <lineage>
        <taxon>Eukaryota</taxon>
        <taxon>Metazoa</taxon>
        <taxon>Chordata</taxon>
        <taxon>Craniata</taxon>
        <taxon>Vertebrata</taxon>
        <taxon>Euteleostomi</taxon>
        <taxon>Archelosauria</taxon>
        <taxon>Archosauria</taxon>
        <taxon>Dinosauria</taxon>
        <taxon>Saurischia</taxon>
        <taxon>Theropoda</taxon>
        <taxon>Coelurosauria</taxon>
        <taxon>Aves</taxon>
        <taxon>Neognathae</taxon>
        <taxon>Neoaves</taxon>
        <taxon>Telluraves</taxon>
        <taxon>Australaves</taxon>
        <taxon>Passeriformes</taxon>
        <taxon>Thamnophilidae</taxon>
        <taxon>Willisornis</taxon>
    </lineage>
</organism>
<accession>A0ABQ9DBP5</accession>
<protein>
    <submittedName>
        <fullName evidence="1">Uncharacterized protein</fullName>
    </submittedName>
</protein>
<reference evidence="1" key="1">
    <citation type="submission" date="2019-10" db="EMBL/GenBank/DDBJ databases">
        <authorList>
            <person name="Soares A.E.R."/>
            <person name="Aleixo A."/>
            <person name="Schneider P."/>
            <person name="Miyaki C.Y."/>
            <person name="Schneider M.P."/>
            <person name="Mello C."/>
            <person name="Vasconcelos A.T.R."/>
        </authorList>
    </citation>
    <scope>NUCLEOTIDE SEQUENCE</scope>
    <source>
        <tissue evidence="1">Muscle</tissue>
    </source>
</reference>
<evidence type="ECO:0000313" key="2">
    <source>
        <dbReference type="Proteomes" id="UP001145742"/>
    </source>
</evidence>
<proteinExistence type="predicted"/>
<dbReference type="Proteomes" id="UP001145742">
    <property type="component" value="Unassembled WGS sequence"/>
</dbReference>
<comment type="caution">
    <text evidence="1">The sequence shown here is derived from an EMBL/GenBank/DDBJ whole genome shotgun (WGS) entry which is preliminary data.</text>
</comment>
<keyword evidence="2" id="KW-1185">Reference proteome</keyword>
<name>A0ABQ9DBP5_9PASS</name>